<comment type="catalytic activity">
    <reaction evidence="1">
        <text>Hydrolysis of terminal, non-reducing alpha-D-galactose residues in alpha-D-galactosides, including galactose oligosaccharides, galactomannans and galactolipids.</text>
        <dbReference type="EC" id="3.2.1.22"/>
    </reaction>
</comment>
<evidence type="ECO:0000256" key="1">
    <source>
        <dbReference type="ARBA" id="ARBA00001255"/>
    </source>
</evidence>
<dbReference type="InterPro" id="IPR013785">
    <property type="entry name" value="Aldolase_TIM"/>
</dbReference>
<accession>A0A168N3L6</accession>
<dbReference type="GO" id="GO:0004557">
    <property type="term" value="F:alpha-galactosidase activity"/>
    <property type="evidence" value="ECO:0007669"/>
    <property type="project" value="UniProtKB-EC"/>
</dbReference>
<evidence type="ECO:0000313" key="9">
    <source>
        <dbReference type="Proteomes" id="UP000078561"/>
    </source>
</evidence>
<evidence type="ECO:0000313" key="8">
    <source>
        <dbReference type="EMBL" id="SAL99737.1"/>
    </source>
</evidence>
<name>A0A168N3L6_ABSGL</name>
<organism evidence="8">
    <name type="scientific">Absidia glauca</name>
    <name type="common">Pin mould</name>
    <dbReference type="NCBI Taxonomy" id="4829"/>
    <lineage>
        <taxon>Eukaryota</taxon>
        <taxon>Fungi</taxon>
        <taxon>Fungi incertae sedis</taxon>
        <taxon>Mucoromycota</taxon>
        <taxon>Mucoromycotina</taxon>
        <taxon>Mucoromycetes</taxon>
        <taxon>Mucorales</taxon>
        <taxon>Cunninghamellaceae</taxon>
        <taxon>Absidia</taxon>
    </lineage>
</organism>
<dbReference type="InterPro" id="IPR017853">
    <property type="entry name" value="GH"/>
</dbReference>
<dbReference type="SUPFAM" id="SSF51011">
    <property type="entry name" value="Glycosyl hydrolase domain"/>
    <property type="match status" value="1"/>
</dbReference>
<evidence type="ECO:0000256" key="3">
    <source>
        <dbReference type="ARBA" id="ARBA00012755"/>
    </source>
</evidence>
<keyword evidence="4" id="KW-0732">Signal</keyword>
<dbReference type="PANTHER" id="PTHR11452:SF75">
    <property type="entry name" value="ALPHA-GALACTOSIDASE MEL1"/>
    <property type="match status" value="1"/>
</dbReference>
<dbReference type="AlphaFoldDB" id="A0A168N3L6"/>
<reference evidence="8" key="1">
    <citation type="submission" date="2016-04" db="EMBL/GenBank/DDBJ databases">
        <authorList>
            <person name="Evans L.H."/>
            <person name="Alamgir A."/>
            <person name="Owens N."/>
            <person name="Weber N.D."/>
            <person name="Virtaneva K."/>
            <person name="Barbian K."/>
            <person name="Babar A."/>
            <person name="Rosenke K."/>
        </authorList>
    </citation>
    <scope>NUCLEOTIDE SEQUENCE [LARGE SCALE GENOMIC DNA]</scope>
    <source>
        <strain evidence="8">CBS 101.48</strain>
    </source>
</reference>
<dbReference type="SUPFAM" id="SSF51445">
    <property type="entry name" value="(Trans)glycosidases"/>
    <property type="match status" value="1"/>
</dbReference>
<dbReference type="PANTHER" id="PTHR11452">
    <property type="entry name" value="ALPHA-GALACTOSIDASE/ALPHA-N-ACETYLGALACTOSAMINIDASE"/>
    <property type="match status" value="1"/>
</dbReference>
<gene>
    <name evidence="8" type="primary">ABSGL_05382.1 scaffold 6959</name>
</gene>
<dbReference type="Gene3D" id="3.20.20.70">
    <property type="entry name" value="Aldolase class I"/>
    <property type="match status" value="1"/>
</dbReference>
<keyword evidence="9" id="KW-1185">Reference proteome</keyword>
<dbReference type="InParanoid" id="A0A168N3L6"/>
<protein>
    <recommendedName>
        <fullName evidence="3">alpha-galactosidase</fullName>
        <ecNumber evidence="3">3.2.1.22</ecNumber>
    </recommendedName>
</protein>
<dbReference type="GO" id="GO:0005975">
    <property type="term" value="P:carbohydrate metabolic process"/>
    <property type="evidence" value="ECO:0007669"/>
    <property type="project" value="InterPro"/>
</dbReference>
<dbReference type="EC" id="3.2.1.22" evidence="3"/>
<comment type="similarity">
    <text evidence="2">Belongs to the glycosyl hydrolase 27 family.</text>
</comment>
<feature type="domain" description="Alpha galactosidase C-terminal" evidence="7">
    <location>
        <begin position="203"/>
        <end position="280"/>
    </location>
</feature>
<dbReference type="Gene3D" id="2.60.40.1180">
    <property type="entry name" value="Golgi alpha-mannosidase II"/>
    <property type="match status" value="1"/>
</dbReference>
<evidence type="ECO:0000256" key="4">
    <source>
        <dbReference type="ARBA" id="ARBA00022729"/>
    </source>
</evidence>
<sequence length="284" mass="31766">MAQLFNEWGVRYIKIDGCGPGSGDQLSPHLAPDCRQVLLMMGRAFRRHDIWVEVSWYLDPGYADEWAIIANGARVYIDIESYSTRTMTSTTRMLDRFQHVVPWIAKRAVLGHRSGFYLDLDAVLVGMTTPWNGRCIDGLDSDAVRRTYISFWALVSSVFCIGADPRLLPDKYIAMLHHPDVLDIHQSGVVAVPLPFSDPWHFCQVWYKALDNVVCVGLFNTAYYPLVSMSWLDLEVRFALADVGIAGNARAKDVWTGSDLGLVHGAYSTRLAPGACQLVLLSPL</sequence>
<dbReference type="OrthoDB" id="5795902at2759"/>
<dbReference type="InterPro" id="IPR002241">
    <property type="entry name" value="Glyco_hydro_27"/>
</dbReference>
<dbReference type="Proteomes" id="UP000078561">
    <property type="component" value="Unassembled WGS sequence"/>
</dbReference>
<dbReference type="STRING" id="4829.A0A168N3L6"/>
<evidence type="ECO:0000256" key="5">
    <source>
        <dbReference type="ARBA" id="ARBA00022801"/>
    </source>
</evidence>
<dbReference type="InterPro" id="IPR013780">
    <property type="entry name" value="Glyco_hydro_b"/>
</dbReference>
<dbReference type="EMBL" id="LT552960">
    <property type="protein sequence ID" value="SAL99737.1"/>
    <property type="molecule type" value="Genomic_DNA"/>
</dbReference>
<proteinExistence type="inferred from homology"/>
<dbReference type="InterPro" id="IPR041233">
    <property type="entry name" value="Melibiase_C"/>
</dbReference>
<evidence type="ECO:0000256" key="2">
    <source>
        <dbReference type="ARBA" id="ARBA00009743"/>
    </source>
</evidence>
<evidence type="ECO:0000259" key="7">
    <source>
        <dbReference type="Pfam" id="PF17801"/>
    </source>
</evidence>
<keyword evidence="5" id="KW-0378">Hydrolase</keyword>
<evidence type="ECO:0000256" key="6">
    <source>
        <dbReference type="ARBA" id="ARBA00023295"/>
    </source>
</evidence>
<keyword evidence="6" id="KW-0326">Glycosidase</keyword>
<dbReference type="Pfam" id="PF17801">
    <property type="entry name" value="Melibiase_C"/>
    <property type="match status" value="1"/>
</dbReference>